<keyword evidence="2 4" id="KW-0863">Zinc-finger</keyword>
<dbReference type="GO" id="GO:0008270">
    <property type="term" value="F:zinc ion binding"/>
    <property type="evidence" value="ECO:0007669"/>
    <property type="project" value="UniProtKB-KW"/>
</dbReference>
<dbReference type="PROSITE" id="PS50966">
    <property type="entry name" value="ZF_SWIM"/>
    <property type="match status" value="1"/>
</dbReference>
<keyword evidence="3" id="KW-0862">Zinc</keyword>
<dbReference type="PANTHER" id="PTHR31569:SF4">
    <property type="entry name" value="SWIM-TYPE DOMAIN-CONTAINING PROTEIN"/>
    <property type="match status" value="1"/>
</dbReference>
<comment type="caution">
    <text evidence="7">The sequence shown here is derived from an EMBL/GenBank/DDBJ whole genome shotgun (WGS) entry which is preliminary data.</text>
</comment>
<dbReference type="InterPro" id="IPR052579">
    <property type="entry name" value="Zinc_finger_SWIM"/>
</dbReference>
<feature type="compositionally biased region" description="Polar residues" evidence="5">
    <location>
        <begin position="446"/>
        <end position="458"/>
    </location>
</feature>
<evidence type="ECO:0000256" key="1">
    <source>
        <dbReference type="ARBA" id="ARBA00022723"/>
    </source>
</evidence>
<dbReference type="OrthoDB" id="6377543at2759"/>
<dbReference type="Pfam" id="PF21056">
    <property type="entry name" value="ZSWIM1-3_RNaseH-like"/>
    <property type="match status" value="1"/>
</dbReference>
<feature type="region of interest" description="Disordered" evidence="5">
    <location>
        <begin position="404"/>
        <end position="495"/>
    </location>
</feature>
<reference evidence="7 8" key="1">
    <citation type="submission" date="2016-03" db="EMBL/GenBank/DDBJ databases">
        <title>EvidentialGene: Evidence-directed Construction of Genes on Genomes.</title>
        <authorList>
            <person name="Gilbert D.G."/>
            <person name="Choi J.-H."/>
            <person name="Mockaitis K."/>
            <person name="Colbourne J."/>
            <person name="Pfrender M."/>
        </authorList>
    </citation>
    <scope>NUCLEOTIDE SEQUENCE [LARGE SCALE GENOMIC DNA]</scope>
    <source>
        <strain evidence="7 8">Xinb3</strain>
        <tissue evidence="7">Complete organism</tissue>
    </source>
</reference>
<evidence type="ECO:0000256" key="3">
    <source>
        <dbReference type="ARBA" id="ARBA00022833"/>
    </source>
</evidence>
<dbReference type="PANTHER" id="PTHR31569">
    <property type="entry name" value="SWIM-TYPE DOMAIN-CONTAINING PROTEIN"/>
    <property type="match status" value="1"/>
</dbReference>
<dbReference type="InterPro" id="IPR006564">
    <property type="entry name" value="Znf_PMZ"/>
</dbReference>
<dbReference type="EMBL" id="LRGB01000427">
    <property type="protein sequence ID" value="KZS19197.1"/>
    <property type="molecule type" value="Genomic_DNA"/>
</dbReference>
<dbReference type="AlphaFoldDB" id="A0A162PVW0"/>
<proteinExistence type="predicted"/>
<accession>A0A162PVW0</accession>
<dbReference type="SMART" id="SM00575">
    <property type="entry name" value="ZnF_PMZ"/>
    <property type="match status" value="1"/>
</dbReference>
<evidence type="ECO:0000256" key="2">
    <source>
        <dbReference type="ARBA" id="ARBA00022771"/>
    </source>
</evidence>
<evidence type="ECO:0000256" key="4">
    <source>
        <dbReference type="PROSITE-ProRule" id="PRU00325"/>
    </source>
</evidence>
<feature type="domain" description="SWIM-type" evidence="6">
    <location>
        <begin position="299"/>
        <end position="331"/>
    </location>
</feature>
<evidence type="ECO:0000313" key="8">
    <source>
        <dbReference type="Proteomes" id="UP000076858"/>
    </source>
</evidence>
<dbReference type="STRING" id="35525.A0A162PVW0"/>
<protein>
    <recommendedName>
        <fullName evidence="6">SWIM-type domain-containing protein</fullName>
    </recommendedName>
</protein>
<feature type="compositionally biased region" description="Basic and acidic residues" evidence="5">
    <location>
        <begin position="430"/>
        <end position="445"/>
    </location>
</feature>
<keyword evidence="1" id="KW-0479">Metal-binding</keyword>
<gene>
    <name evidence="7" type="ORF">APZ42_014446</name>
</gene>
<keyword evidence="8" id="KW-1185">Reference proteome</keyword>
<dbReference type="InterPro" id="IPR048324">
    <property type="entry name" value="ZSWIM1-3_RNaseH-like"/>
</dbReference>
<evidence type="ECO:0000256" key="5">
    <source>
        <dbReference type="SAM" id="MobiDB-lite"/>
    </source>
</evidence>
<organism evidence="7 8">
    <name type="scientific">Daphnia magna</name>
    <dbReference type="NCBI Taxonomy" id="35525"/>
    <lineage>
        <taxon>Eukaryota</taxon>
        <taxon>Metazoa</taxon>
        <taxon>Ecdysozoa</taxon>
        <taxon>Arthropoda</taxon>
        <taxon>Crustacea</taxon>
        <taxon>Branchiopoda</taxon>
        <taxon>Diplostraca</taxon>
        <taxon>Cladocera</taxon>
        <taxon>Anomopoda</taxon>
        <taxon>Daphniidae</taxon>
        <taxon>Daphnia</taxon>
    </lineage>
</organism>
<name>A0A162PVW0_9CRUS</name>
<evidence type="ECO:0000313" key="7">
    <source>
        <dbReference type="EMBL" id="KZS19197.1"/>
    </source>
</evidence>
<evidence type="ECO:0000259" key="6">
    <source>
        <dbReference type="PROSITE" id="PS50966"/>
    </source>
</evidence>
<sequence>MDVLPGKIASALKLKYNKYVTSKDIENRRQQVQGLSTSEWGAASEKFELLRAGGSIIHVDTDDEGEINLIYIQLQEQVELFSKYPEAIQLDGTHRTNKLGMPLYTIMIKDNYGLGQPASFFFVREETTARIKAGLTYFSKDNDVRKTEVIITDKDCVEIGAAKEIFVNAKHKLCHFHAFRAVDIRLRKANLELHHRKEIYNSFHRTVYAKSQEELELEEDYLVAKEDYELSGYFDKKKSQQFGIKFSVHKRSPLLENLQKNLTTYAWGLIFAQTQANTSTYTYVKESHNHVSTSTSGTFNISLDLSNCSCSAYLNHRFPCRHILYIAKETGRDEIPINGRWCIQNTADVFPHHPEDQEDISRQPKVPEKFPASSLQQKQKSKTTVIRSLHTVLTEVAEVDENDLTKKNRKRRRETNTEEPPTKQKIMSQEAKEDFDTHQRLDAEKQTNVPASPNNSTPVEPHSPQAGPSTDTPEKPTARLPERKRGPGRQAKSKALDFFKWSAKPFQKKKNVDQARFVLTKLLAGGGDATNKVLKESSIVTEEMVLTFPNKLSTTILEEDIGDLGI</sequence>
<dbReference type="InterPro" id="IPR007527">
    <property type="entry name" value="Znf_SWIM"/>
</dbReference>
<dbReference type="Proteomes" id="UP000076858">
    <property type="component" value="Unassembled WGS sequence"/>
</dbReference>
<feature type="compositionally biased region" description="Basic and acidic residues" evidence="5">
    <location>
        <begin position="472"/>
        <end position="485"/>
    </location>
</feature>